<dbReference type="PANTHER" id="PTHR47843">
    <property type="entry name" value="BTB DOMAIN-CONTAINING PROTEIN-RELATED"/>
    <property type="match status" value="1"/>
</dbReference>
<dbReference type="CDD" id="cd18186">
    <property type="entry name" value="BTB_POZ_ZBTB_KLHL-like"/>
    <property type="match status" value="1"/>
</dbReference>
<dbReference type="Proteomes" id="UP001301958">
    <property type="component" value="Unassembled WGS sequence"/>
</dbReference>
<accession>A0AAN6YS74</accession>
<evidence type="ECO:0000259" key="1">
    <source>
        <dbReference type="PROSITE" id="PS50097"/>
    </source>
</evidence>
<evidence type="ECO:0000313" key="3">
    <source>
        <dbReference type="Proteomes" id="UP001301958"/>
    </source>
</evidence>
<protein>
    <recommendedName>
        <fullName evidence="1">BTB domain-containing protein</fullName>
    </recommendedName>
</protein>
<dbReference type="PROSITE" id="PS50097">
    <property type="entry name" value="BTB"/>
    <property type="match status" value="1"/>
</dbReference>
<sequence>MSQSTIHRNLSSRTIEIRVGGDDTKPWFIHEALLCDVSEFFVKAFNGSFLESKGILKFPEEDPVVFEVFAEWIYKAKFSESKSPPLDKIRSREDLDLLLRVYVFAESHLIKRLEDDIYTMVYRYLTSNDQNKLGSIPPEPEIIEYIFQNTIEDARIHSLLTDHFLAHLWANRLSDDAKARFKQAQKDLPDFGSCILDRMYRSVSINKDRFDKIKGFGHYIYLKLIPPMAETVDDDDEESSDEDEHYRW</sequence>
<dbReference type="EMBL" id="MU865443">
    <property type="protein sequence ID" value="KAK4223025.1"/>
    <property type="molecule type" value="Genomic_DNA"/>
</dbReference>
<reference evidence="2" key="2">
    <citation type="submission" date="2023-05" db="EMBL/GenBank/DDBJ databases">
        <authorList>
            <consortium name="Lawrence Berkeley National Laboratory"/>
            <person name="Steindorff A."/>
            <person name="Hensen N."/>
            <person name="Bonometti L."/>
            <person name="Westerberg I."/>
            <person name="Brannstrom I.O."/>
            <person name="Guillou S."/>
            <person name="Cros-Aarteil S."/>
            <person name="Calhoun S."/>
            <person name="Haridas S."/>
            <person name="Kuo A."/>
            <person name="Mondo S."/>
            <person name="Pangilinan J."/>
            <person name="Riley R."/>
            <person name="Labutti K."/>
            <person name="Andreopoulos B."/>
            <person name="Lipzen A."/>
            <person name="Chen C."/>
            <person name="Yanf M."/>
            <person name="Daum C."/>
            <person name="Ng V."/>
            <person name="Clum A."/>
            <person name="Ohm R."/>
            <person name="Martin F."/>
            <person name="Silar P."/>
            <person name="Natvig D."/>
            <person name="Lalanne C."/>
            <person name="Gautier V."/>
            <person name="Ament-Velasquez S.L."/>
            <person name="Kruys A."/>
            <person name="Hutchinson M.I."/>
            <person name="Powell A.J."/>
            <person name="Barry K."/>
            <person name="Miller A.N."/>
            <person name="Grigoriev I.V."/>
            <person name="Debuchy R."/>
            <person name="Gladieux P."/>
            <person name="Thoren M.H."/>
            <person name="Johannesson H."/>
        </authorList>
    </citation>
    <scope>NUCLEOTIDE SEQUENCE</scope>
    <source>
        <strain evidence="2">CBS 990.96</strain>
    </source>
</reference>
<dbReference type="AlphaFoldDB" id="A0AAN6YS74"/>
<reference evidence="2" key="1">
    <citation type="journal article" date="2023" name="Mol. Phylogenet. Evol.">
        <title>Genome-scale phylogeny and comparative genomics of the fungal order Sordariales.</title>
        <authorList>
            <person name="Hensen N."/>
            <person name="Bonometti L."/>
            <person name="Westerberg I."/>
            <person name="Brannstrom I.O."/>
            <person name="Guillou S."/>
            <person name="Cros-Aarteil S."/>
            <person name="Calhoun S."/>
            <person name="Haridas S."/>
            <person name="Kuo A."/>
            <person name="Mondo S."/>
            <person name="Pangilinan J."/>
            <person name="Riley R."/>
            <person name="LaButti K."/>
            <person name="Andreopoulos B."/>
            <person name="Lipzen A."/>
            <person name="Chen C."/>
            <person name="Yan M."/>
            <person name="Daum C."/>
            <person name="Ng V."/>
            <person name="Clum A."/>
            <person name="Steindorff A."/>
            <person name="Ohm R.A."/>
            <person name="Martin F."/>
            <person name="Silar P."/>
            <person name="Natvig D.O."/>
            <person name="Lalanne C."/>
            <person name="Gautier V."/>
            <person name="Ament-Velasquez S.L."/>
            <person name="Kruys A."/>
            <person name="Hutchinson M.I."/>
            <person name="Powell A.J."/>
            <person name="Barry K."/>
            <person name="Miller A.N."/>
            <person name="Grigoriev I.V."/>
            <person name="Debuchy R."/>
            <person name="Gladieux P."/>
            <person name="Hiltunen Thoren M."/>
            <person name="Johannesson H."/>
        </authorList>
    </citation>
    <scope>NUCLEOTIDE SEQUENCE</scope>
    <source>
        <strain evidence="2">CBS 990.96</strain>
    </source>
</reference>
<dbReference type="PANTHER" id="PTHR47843:SF2">
    <property type="entry name" value="BTB DOMAIN-CONTAINING PROTEIN"/>
    <property type="match status" value="1"/>
</dbReference>
<proteinExistence type="predicted"/>
<dbReference type="Gene3D" id="3.30.710.10">
    <property type="entry name" value="Potassium Channel Kv1.1, Chain A"/>
    <property type="match status" value="1"/>
</dbReference>
<evidence type="ECO:0000313" key="2">
    <source>
        <dbReference type="EMBL" id="KAK4223025.1"/>
    </source>
</evidence>
<name>A0AAN6YS74_9PEZI</name>
<dbReference type="SUPFAM" id="SSF54695">
    <property type="entry name" value="POZ domain"/>
    <property type="match status" value="1"/>
</dbReference>
<comment type="caution">
    <text evidence="2">The sequence shown here is derived from an EMBL/GenBank/DDBJ whole genome shotgun (WGS) entry which is preliminary data.</text>
</comment>
<dbReference type="InterPro" id="IPR000210">
    <property type="entry name" value="BTB/POZ_dom"/>
</dbReference>
<keyword evidence="3" id="KW-1185">Reference proteome</keyword>
<dbReference type="InterPro" id="IPR011333">
    <property type="entry name" value="SKP1/BTB/POZ_sf"/>
</dbReference>
<gene>
    <name evidence="2" type="ORF">QBC38DRAFT_400377</name>
</gene>
<organism evidence="2 3">
    <name type="scientific">Podospora fimiseda</name>
    <dbReference type="NCBI Taxonomy" id="252190"/>
    <lineage>
        <taxon>Eukaryota</taxon>
        <taxon>Fungi</taxon>
        <taxon>Dikarya</taxon>
        <taxon>Ascomycota</taxon>
        <taxon>Pezizomycotina</taxon>
        <taxon>Sordariomycetes</taxon>
        <taxon>Sordariomycetidae</taxon>
        <taxon>Sordariales</taxon>
        <taxon>Podosporaceae</taxon>
        <taxon>Podospora</taxon>
    </lineage>
</organism>
<feature type="domain" description="BTB" evidence="1">
    <location>
        <begin position="13"/>
        <end position="82"/>
    </location>
</feature>